<dbReference type="EMBL" id="JACGWN010000009">
    <property type="protein sequence ID" value="KAL0433179.1"/>
    <property type="molecule type" value="Genomic_DNA"/>
</dbReference>
<reference evidence="1" key="2">
    <citation type="journal article" date="2024" name="Plant">
        <title>Genomic evolution and insights into agronomic trait innovations of Sesamum species.</title>
        <authorList>
            <person name="Miao H."/>
            <person name="Wang L."/>
            <person name="Qu L."/>
            <person name="Liu H."/>
            <person name="Sun Y."/>
            <person name="Le M."/>
            <person name="Wang Q."/>
            <person name="Wei S."/>
            <person name="Zheng Y."/>
            <person name="Lin W."/>
            <person name="Duan Y."/>
            <person name="Cao H."/>
            <person name="Xiong S."/>
            <person name="Wang X."/>
            <person name="Wei L."/>
            <person name="Li C."/>
            <person name="Ma Q."/>
            <person name="Ju M."/>
            <person name="Zhao R."/>
            <person name="Li G."/>
            <person name="Mu C."/>
            <person name="Tian Q."/>
            <person name="Mei H."/>
            <person name="Zhang T."/>
            <person name="Gao T."/>
            <person name="Zhang H."/>
        </authorList>
    </citation>
    <scope>NUCLEOTIDE SEQUENCE</scope>
    <source>
        <strain evidence="1">KEN1</strain>
    </source>
</reference>
<reference evidence="1" key="1">
    <citation type="submission" date="2020-06" db="EMBL/GenBank/DDBJ databases">
        <authorList>
            <person name="Li T."/>
            <person name="Hu X."/>
            <person name="Zhang T."/>
            <person name="Song X."/>
            <person name="Zhang H."/>
            <person name="Dai N."/>
            <person name="Sheng W."/>
            <person name="Hou X."/>
            <person name="Wei L."/>
        </authorList>
    </citation>
    <scope>NUCLEOTIDE SEQUENCE</scope>
    <source>
        <strain evidence="1">KEN1</strain>
        <tissue evidence="1">Leaf</tissue>
    </source>
</reference>
<gene>
    <name evidence="1" type="ORF">Slati_2652200</name>
</gene>
<evidence type="ECO:0000313" key="1">
    <source>
        <dbReference type="EMBL" id="KAL0433179.1"/>
    </source>
</evidence>
<name>A0AAW2VTX4_9LAMI</name>
<dbReference type="AlphaFoldDB" id="A0AAW2VTX4"/>
<organism evidence="1">
    <name type="scientific">Sesamum latifolium</name>
    <dbReference type="NCBI Taxonomy" id="2727402"/>
    <lineage>
        <taxon>Eukaryota</taxon>
        <taxon>Viridiplantae</taxon>
        <taxon>Streptophyta</taxon>
        <taxon>Embryophyta</taxon>
        <taxon>Tracheophyta</taxon>
        <taxon>Spermatophyta</taxon>
        <taxon>Magnoliopsida</taxon>
        <taxon>eudicotyledons</taxon>
        <taxon>Gunneridae</taxon>
        <taxon>Pentapetalae</taxon>
        <taxon>asterids</taxon>
        <taxon>lamiids</taxon>
        <taxon>Lamiales</taxon>
        <taxon>Pedaliaceae</taxon>
        <taxon>Sesamum</taxon>
    </lineage>
</organism>
<feature type="non-terminal residue" evidence="1">
    <location>
        <position position="1"/>
    </location>
</feature>
<sequence length="177" mass="20007">GGGAQKVHWIAWRKLCRSKKEEGLVFRRLKEFNMAMLAKQAWKVVVNPHSLLSQILQQKDLLVVGVRWQIGNGELVSITGVPWLPRPMSFQLIFQPRSLQPDTKVVALCLDNSGWNETLISEEFEQIDADCILSILVPIEHGRDEIVWHYGKQGKFSVKSEYSLACHVATEATPSSV</sequence>
<comment type="caution">
    <text evidence="1">The sequence shown here is derived from an EMBL/GenBank/DDBJ whole genome shotgun (WGS) entry which is preliminary data.</text>
</comment>
<accession>A0AAW2VTX4</accession>
<protein>
    <submittedName>
        <fullName evidence="1">Mitochondrial protein</fullName>
    </submittedName>
</protein>
<proteinExistence type="predicted"/>